<comment type="caution">
    <text evidence="1">The sequence shown here is derived from an EMBL/GenBank/DDBJ whole genome shotgun (WGS) entry which is preliminary data.</text>
</comment>
<evidence type="ECO:0000313" key="1">
    <source>
        <dbReference type="EMBL" id="KAJ4726546.1"/>
    </source>
</evidence>
<evidence type="ECO:0000313" key="2">
    <source>
        <dbReference type="Proteomes" id="UP001164539"/>
    </source>
</evidence>
<proteinExistence type="predicted"/>
<sequence length="511" mass="59272">MALSFAFAIIFVVAIGICGWKLLNWLWLKPKKMEKLLRQQGFSGNSYKLFHGDTKEIIRMRKEAITSRPPILSHNIMQRIRLFEYHIISNYGKNSFIWKGSTPRINITDPSLIKEILYNHEIFQKPHTNPLLKLHANGLAMYEGDQWFKVRKIANPAFHMQKLKDMFSEIYTSCKDIIEKWRILVSKEKETCELDVWPDIQALTADVISRTAFGSNFEEGKQIFELIREQGHLMDQVMQYVYIPGWRFLPTPMNRKLKGNYEKMRQLVRGIINKREEAMRVGNVDLLSFLMESNYKQIQENEAGMSMEEVIEECRLFYSAGHRTTASLLVWTMVLLSVHPHWQERARQEVSQVFGNKEPKFDDLNKLKVVTQILYEVLRLYPPAAVLSRTNVKETKLGKIVLPAGVMLSVPVILVHRDPEYWGDDAMEFNPNRFSEGVSKATKNNQVAFFPFSSGPRICIGQNFAMMEAKLALAMILQNFSFQLSPTYVHAPVETFLLYPQYGAHLILHNT</sequence>
<protein>
    <submittedName>
        <fullName evidence="1">Cytochrome P450</fullName>
    </submittedName>
</protein>
<reference evidence="1 2" key="1">
    <citation type="journal article" date="2023" name="Science">
        <title>Complex scaffold remodeling in plant triterpene biosynthesis.</title>
        <authorList>
            <person name="De La Pena R."/>
            <person name="Hodgson H."/>
            <person name="Liu J.C."/>
            <person name="Stephenson M.J."/>
            <person name="Martin A.C."/>
            <person name="Owen C."/>
            <person name="Harkess A."/>
            <person name="Leebens-Mack J."/>
            <person name="Jimenez L.E."/>
            <person name="Osbourn A."/>
            <person name="Sattely E.S."/>
        </authorList>
    </citation>
    <scope>NUCLEOTIDE SEQUENCE [LARGE SCALE GENOMIC DNA]</scope>
    <source>
        <strain evidence="2">cv. JPN11</strain>
        <tissue evidence="1">Leaf</tissue>
    </source>
</reference>
<organism evidence="1 2">
    <name type="scientific">Melia azedarach</name>
    <name type="common">Chinaberry tree</name>
    <dbReference type="NCBI Taxonomy" id="155640"/>
    <lineage>
        <taxon>Eukaryota</taxon>
        <taxon>Viridiplantae</taxon>
        <taxon>Streptophyta</taxon>
        <taxon>Embryophyta</taxon>
        <taxon>Tracheophyta</taxon>
        <taxon>Spermatophyta</taxon>
        <taxon>Magnoliopsida</taxon>
        <taxon>eudicotyledons</taxon>
        <taxon>Gunneridae</taxon>
        <taxon>Pentapetalae</taxon>
        <taxon>rosids</taxon>
        <taxon>malvids</taxon>
        <taxon>Sapindales</taxon>
        <taxon>Meliaceae</taxon>
        <taxon>Melia</taxon>
    </lineage>
</organism>
<accession>A0ACC1YS05</accession>
<name>A0ACC1YS05_MELAZ</name>
<dbReference type="EMBL" id="CM051395">
    <property type="protein sequence ID" value="KAJ4726546.1"/>
    <property type="molecule type" value="Genomic_DNA"/>
</dbReference>
<gene>
    <name evidence="1" type="ORF">OWV82_005237</name>
</gene>
<keyword evidence="2" id="KW-1185">Reference proteome</keyword>
<dbReference type="Proteomes" id="UP001164539">
    <property type="component" value="Chromosome 2"/>
</dbReference>